<dbReference type="EMBL" id="JABFTP020000083">
    <property type="protein sequence ID" value="KAL3275475.1"/>
    <property type="molecule type" value="Genomic_DNA"/>
</dbReference>
<sequence>MDDVIKNIEPETIDFEKNNKKSVARIFIGLVKKLIRMIRYNPLRTFIRERIKNSIVYGGFTRIIGIFAGITELLRETSGRILRALLSKTLSIPRLLVTRSSSLILALILKSMKTGASLVLAPIIRSPMTLYRLIHKFGGGVYKGLRGIEALIGHLILFVKRRISLKSLIDIIIQVCATIGKFQINAFKKVIGLILSIIKTVIRGNPISRGLWNGIINFLEKLKNGGLIIHKFNISSIIDLIVKAQTLKLRVLIRICKALRSLISIPKTIAMLFFRMVYFVVSGKGIAFVRRLLPNLHINLDFSRSKEPVIVQIVKLMHPKNLVRSLMSLNIEKLITSIPIIGNIYSTLIETLQEIPAGKPDLIRGLKEDDLKNTLVSWVQYGMGQGGSSPTGEICGMGLSDDEVPLIIEVP</sequence>
<keyword evidence="2" id="KW-1185">Reference proteome</keyword>
<dbReference type="Proteomes" id="UP001516400">
    <property type="component" value="Unassembled WGS sequence"/>
</dbReference>
<reference evidence="1 2" key="1">
    <citation type="journal article" date="2021" name="BMC Biol.">
        <title>Horizontally acquired antibacterial genes associated with adaptive radiation of ladybird beetles.</title>
        <authorList>
            <person name="Li H.S."/>
            <person name="Tang X.F."/>
            <person name="Huang Y.H."/>
            <person name="Xu Z.Y."/>
            <person name="Chen M.L."/>
            <person name="Du X.Y."/>
            <person name="Qiu B.Y."/>
            <person name="Chen P.T."/>
            <person name="Zhang W."/>
            <person name="Slipinski A."/>
            <person name="Escalona H.E."/>
            <person name="Waterhouse R.M."/>
            <person name="Zwick A."/>
            <person name="Pang H."/>
        </authorList>
    </citation>
    <scope>NUCLEOTIDE SEQUENCE [LARGE SCALE GENOMIC DNA]</scope>
    <source>
        <strain evidence="1">SYSU2018</strain>
    </source>
</reference>
<comment type="caution">
    <text evidence="1">The sequence shown here is derived from an EMBL/GenBank/DDBJ whole genome shotgun (WGS) entry which is preliminary data.</text>
</comment>
<dbReference type="AlphaFoldDB" id="A0ABD2N9M8"/>
<evidence type="ECO:0000313" key="1">
    <source>
        <dbReference type="EMBL" id="KAL3275475.1"/>
    </source>
</evidence>
<proteinExistence type="predicted"/>
<gene>
    <name evidence="1" type="ORF">HHI36_020235</name>
</gene>
<evidence type="ECO:0000313" key="2">
    <source>
        <dbReference type="Proteomes" id="UP001516400"/>
    </source>
</evidence>
<organism evidence="1 2">
    <name type="scientific">Cryptolaemus montrouzieri</name>
    <dbReference type="NCBI Taxonomy" id="559131"/>
    <lineage>
        <taxon>Eukaryota</taxon>
        <taxon>Metazoa</taxon>
        <taxon>Ecdysozoa</taxon>
        <taxon>Arthropoda</taxon>
        <taxon>Hexapoda</taxon>
        <taxon>Insecta</taxon>
        <taxon>Pterygota</taxon>
        <taxon>Neoptera</taxon>
        <taxon>Endopterygota</taxon>
        <taxon>Coleoptera</taxon>
        <taxon>Polyphaga</taxon>
        <taxon>Cucujiformia</taxon>
        <taxon>Coccinelloidea</taxon>
        <taxon>Coccinellidae</taxon>
        <taxon>Scymninae</taxon>
        <taxon>Scymnini</taxon>
        <taxon>Cryptolaemus</taxon>
    </lineage>
</organism>
<accession>A0ABD2N9M8</accession>
<protein>
    <submittedName>
        <fullName evidence="1">Uncharacterized protein</fullName>
    </submittedName>
</protein>
<name>A0ABD2N9M8_9CUCU</name>